<evidence type="ECO:0000313" key="1">
    <source>
        <dbReference type="EMBL" id="KPA44311.1"/>
    </source>
</evidence>
<proteinExistence type="predicted"/>
<gene>
    <name evidence="1" type="ORF">FLAG1_02791</name>
</gene>
<sequence length="228" mass="25743">MADPAPRVGTPDHKSEIPIMGWKRIGWPGLLTIQDSTSSSRKLPEDEQQVTPELKSKAREILLKHNLPTTDSDGAADEDIRVENRWGMNLPVRPTLTIPIEWSDEKHESIHLAAQEMAEYVRQSTETFSYTFYVEIISVDLMKIVYYGPVTDPTLIAQWGNVMERVSDCLESMEATRGCLSSLALFNYGYNRDLGMNPPTVYIAVGNDSAERVKYCYSDAMQTPQSYT</sequence>
<protein>
    <submittedName>
        <fullName evidence="1">Uncharacterized protein</fullName>
    </submittedName>
</protein>
<name>A0A0N0V7Z1_FUSLA</name>
<organism evidence="1 2">
    <name type="scientific">Fusarium langsethiae</name>
    <dbReference type="NCBI Taxonomy" id="179993"/>
    <lineage>
        <taxon>Eukaryota</taxon>
        <taxon>Fungi</taxon>
        <taxon>Dikarya</taxon>
        <taxon>Ascomycota</taxon>
        <taxon>Pezizomycotina</taxon>
        <taxon>Sordariomycetes</taxon>
        <taxon>Hypocreomycetidae</taxon>
        <taxon>Hypocreales</taxon>
        <taxon>Nectriaceae</taxon>
        <taxon>Fusarium</taxon>
    </lineage>
</organism>
<dbReference type="EMBL" id="JXCE01000028">
    <property type="protein sequence ID" value="KPA44311.1"/>
    <property type="molecule type" value="Genomic_DNA"/>
</dbReference>
<reference evidence="1 2" key="1">
    <citation type="submission" date="2015-04" db="EMBL/GenBank/DDBJ databases">
        <title>The draft genome sequence of Fusarium langsethiae, a T-2/HT-2 mycotoxin producer.</title>
        <authorList>
            <person name="Lysoe E."/>
            <person name="Divon H.H."/>
            <person name="Terzi V."/>
            <person name="Orru L."/>
            <person name="Lamontanara A."/>
            <person name="Kolseth A.-K."/>
            <person name="Frandsen R.J."/>
            <person name="Nielsen K."/>
            <person name="Thrane U."/>
        </authorList>
    </citation>
    <scope>NUCLEOTIDE SEQUENCE [LARGE SCALE GENOMIC DNA]</scope>
    <source>
        <strain evidence="1 2">Fl201059</strain>
    </source>
</reference>
<keyword evidence="2" id="KW-1185">Reference proteome</keyword>
<accession>A0A0N0V7Z1</accession>
<evidence type="ECO:0000313" key="2">
    <source>
        <dbReference type="Proteomes" id="UP000037904"/>
    </source>
</evidence>
<comment type="caution">
    <text evidence="1">The sequence shown here is derived from an EMBL/GenBank/DDBJ whole genome shotgun (WGS) entry which is preliminary data.</text>
</comment>
<dbReference type="Proteomes" id="UP000037904">
    <property type="component" value="Unassembled WGS sequence"/>
</dbReference>
<dbReference type="AlphaFoldDB" id="A0A0N0V7Z1"/>